<evidence type="ECO:0000313" key="1">
    <source>
        <dbReference type="EMBL" id="GAA4286895.1"/>
    </source>
</evidence>
<sequence length="91" mass="10018">MAAFLVAYDLRRPGCQYDDFLARLEDFHSTCHGLDAGCFVAADGTADEVRNALTPHLHPGDGLIVTALTPDDASWTGLEPEVRRWIHTHLS</sequence>
<evidence type="ECO:0008006" key="3">
    <source>
        <dbReference type="Google" id="ProtNLM"/>
    </source>
</evidence>
<gene>
    <name evidence="1" type="ORF">GCM10022262_12540</name>
</gene>
<dbReference type="RefSeq" id="WP_345038916.1">
    <property type="nucleotide sequence ID" value="NZ_BAABBA010000005.1"/>
</dbReference>
<proteinExistence type="predicted"/>
<accession>A0ABP8ESD5</accession>
<keyword evidence="2" id="KW-1185">Reference proteome</keyword>
<dbReference type="EMBL" id="BAABBA010000005">
    <property type="protein sequence ID" value="GAA4286895.1"/>
    <property type="molecule type" value="Genomic_DNA"/>
</dbReference>
<dbReference type="Proteomes" id="UP001499841">
    <property type="component" value="Unassembled WGS sequence"/>
</dbReference>
<comment type="caution">
    <text evidence="1">The sequence shown here is derived from an EMBL/GenBank/DDBJ whole genome shotgun (WGS) entry which is preliminary data.</text>
</comment>
<evidence type="ECO:0000313" key="2">
    <source>
        <dbReference type="Proteomes" id="UP001499841"/>
    </source>
</evidence>
<reference evidence="2" key="1">
    <citation type="journal article" date="2019" name="Int. J. Syst. Evol. Microbiol.">
        <title>The Global Catalogue of Microorganisms (GCM) 10K type strain sequencing project: providing services to taxonomists for standard genome sequencing and annotation.</title>
        <authorList>
            <consortium name="The Broad Institute Genomics Platform"/>
            <consortium name="The Broad Institute Genome Sequencing Center for Infectious Disease"/>
            <person name="Wu L."/>
            <person name="Ma J."/>
        </authorList>
    </citation>
    <scope>NUCLEOTIDE SEQUENCE [LARGE SCALE GENOMIC DNA]</scope>
    <source>
        <strain evidence="2">JCM 17459</strain>
    </source>
</reference>
<organism evidence="1 2">
    <name type="scientific">Georgenia daeguensis</name>
    <dbReference type="NCBI Taxonomy" id="908355"/>
    <lineage>
        <taxon>Bacteria</taxon>
        <taxon>Bacillati</taxon>
        <taxon>Actinomycetota</taxon>
        <taxon>Actinomycetes</taxon>
        <taxon>Micrococcales</taxon>
        <taxon>Bogoriellaceae</taxon>
        <taxon>Georgenia</taxon>
    </lineage>
</organism>
<name>A0ABP8ESD5_9MICO</name>
<protein>
    <recommendedName>
        <fullName evidence="3">CRISPR-associated protein Cas2</fullName>
    </recommendedName>
</protein>